<reference evidence="3" key="1">
    <citation type="submission" date="2016-06" db="UniProtKB">
        <authorList>
            <consortium name="WormBaseParasite"/>
        </authorList>
    </citation>
    <scope>IDENTIFICATION</scope>
</reference>
<reference evidence="1 2" key="2">
    <citation type="submission" date="2018-11" db="EMBL/GenBank/DDBJ databases">
        <authorList>
            <consortium name="Pathogen Informatics"/>
        </authorList>
    </citation>
    <scope>NUCLEOTIDE SEQUENCE [LARGE SCALE GENOMIC DNA]</scope>
</reference>
<gene>
    <name evidence="1" type="ORF">OFLC_LOCUS16088</name>
</gene>
<name>A0A183I8M6_9BILA</name>
<evidence type="ECO:0000313" key="1">
    <source>
        <dbReference type="EMBL" id="VDP27029.1"/>
    </source>
</evidence>
<dbReference type="WBParaSite" id="OFLC_0001610101-mRNA-1">
    <property type="protein sequence ID" value="OFLC_0001610101-mRNA-1"/>
    <property type="gene ID" value="OFLC_0001610101"/>
</dbReference>
<organism evidence="3">
    <name type="scientific">Onchocerca flexuosa</name>
    <dbReference type="NCBI Taxonomy" id="387005"/>
    <lineage>
        <taxon>Eukaryota</taxon>
        <taxon>Metazoa</taxon>
        <taxon>Ecdysozoa</taxon>
        <taxon>Nematoda</taxon>
        <taxon>Chromadorea</taxon>
        <taxon>Rhabditida</taxon>
        <taxon>Spirurina</taxon>
        <taxon>Spiruromorpha</taxon>
        <taxon>Filarioidea</taxon>
        <taxon>Onchocercidae</taxon>
        <taxon>Onchocerca</taxon>
    </lineage>
</organism>
<accession>A0A183I8M6</accession>
<evidence type="ECO:0000313" key="3">
    <source>
        <dbReference type="WBParaSite" id="OFLC_0001610101-mRNA-1"/>
    </source>
</evidence>
<proteinExistence type="predicted"/>
<sequence>MSKKLNKCTTNCGLDLPPDSVLVKTVKNCTQRSGLQTSSVQELCFCVEKAGIRLVFLF</sequence>
<dbReference type="Proteomes" id="UP000267606">
    <property type="component" value="Unassembled WGS sequence"/>
</dbReference>
<protein>
    <submittedName>
        <fullName evidence="3">40S ribosomal protein S26</fullName>
    </submittedName>
</protein>
<dbReference type="AlphaFoldDB" id="A0A183I8M6"/>
<dbReference type="EMBL" id="UZAJ01044009">
    <property type="protein sequence ID" value="VDP27029.1"/>
    <property type="molecule type" value="Genomic_DNA"/>
</dbReference>
<dbReference type="STRING" id="387005.A0A183I8M6"/>
<evidence type="ECO:0000313" key="2">
    <source>
        <dbReference type="Proteomes" id="UP000267606"/>
    </source>
</evidence>
<keyword evidence="2" id="KW-1185">Reference proteome</keyword>